<evidence type="ECO:0000313" key="2">
    <source>
        <dbReference type="Proteomes" id="UP000051999"/>
    </source>
</evidence>
<dbReference type="RefSeq" id="WP_017260628.1">
    <property type="nucleotide sequence ID" value="NZ_AUAW01000026.1"/>
</dbReference>
<dbReference type="InterPro" id="IPR046257">
    <property type="entry name" value="DUF6290"/>
</dbReference>
<dbReference type="EMBL" id="AZFF01000024">
    <property type="protein sequence ID" value="KRL53104.1"/>
    <property type="molecule type" value="Genomic_DNA"/>
</dbReference>
<sequence length="82" mass="9432">MKNVQRNDTTITIRIAKNDKAFLEAYANSKGIGVGKFMRDLALEKVEDEYDCEAFIEAEKEFKKDSVVYSQEEVEKELGFTD</sequence>
<protein>
    <recommendedName>
        <fullName evidence="3">CopG family transcriptional regulator</fullName>
    </recommendedName>
</protein>
<evidence type="ECO:0000313" key="1">
    <source>
        <dbReference type="EMBL" id="KRL53104.1"/>
    </source>
</evidence>
<dbReference type="PATRIC" id="fig|1114972.6.peg.1428"/>
<dbReference type="NCBIfam" id="NF046040">
    <property type="entry name" value="RelB_antitoxin"/>
    <property type="match status" value="1"/>
</dbReference>
<organism evidence="1 2">
    <name type="scientific">Furfurilactobacillus rossiae DSM 15814</name>
    <dbReference type="NCBI Taxonomy" id="1114972"/>
    <lineage>
        <taxon>Bacteria</taxon>
        <taxon>Bacillati</taxon>
        <taxon>Bacillota</taxon>
        <taxon>Bacilli</taxon>
        <taxon>Lactobacillales</taxon>
        <taxon>Lactobacillaceae</taxon>
        <taxon>Furfurilactobacillus</taxon>
    </lineage>
</organism>
<reference evidence="1 2" key="1">
    <citation type="journal article" date="2015" name="Genome Announc.">
        <title>Expanding the biotechnology potential of lactobacilli through comparative genomics of 213 strains and associated genera.</title>
        <authorList>
            <person name="Sun Z."/>
            <person name="Harris H.M."/>
            <person name="McCann A."/>
            <person name="Guo C."/>
            <person name="Argimon S."/>
            <person name="Zhang W."/>
            <person name="Yang X."/>
            <person name="Jeffery I.B."/>
            <person name="Cooney J.C."/>
            <person name="Kagawa T.F."/>
            <person name="Liu W."/>
            <person name="Song Y."/>
            <person name="Salvetti E."/>
            <person name="Wrobel A."/>
            <person name="Rasinkangas P."/>
            <person name="Parkhill J."/>
            <person name="Rea M.C."/>
            <person name="O'Sullivan O."/>
            <person name="Ritari J."/>
            <person name="Douillard F.P."/>
            <person name="Paul Ross R."/>
            <person name="Yang R."/>
            <person name="Briner A.E."/>
            <person name="Felis G.E."/>
            <person name="de Vos W.M."/>
            <person name="Barrangou R."/>
            <person name="Klaenhammer T.R."/>
            <person name="Caufield P.W."/>
            <person name="Cui Y."/>
            <person name="Zhang H."/>
            <person name="O'Toole P.W."/>
        </authorList>
    </citation>
    <scope>NUCLEOTIDE SEQUENCE [LARGE SCALE GENOMIC DNA]</scope>
    <source>
        <strain evidence="1 2">DSM 15814</strain>
    </source>
</reference>
<dbReference type="STRING" id="1114972.FD35_GL001408"/>
<dbReference type="Proteomes" id="UP000051999">
    <property type="component" value="Unassembled WGS sequence"/>
</dbReference>
<evidence type="ECO:0008006" key="3">
    <source>
        <dbReference type="Google" id="ProtNLM"/>
    </source>
</evidence>
<keyword evidence="2" id="KW-1185">Reference proteome</keyword>
<gene>
    <name evidence="1" type="ORF">FD35_GL001408</name>
</gene>
<proteinExistence type="predicted"/>
<accession>A0A0R1R703</accession>
<dbReference type="Pfam" id="PF19807">
    <property type="entry name" value="DUF6290"/>
    <property type="match status" value="1"/>
</dbReference>
<comment type="caution">
    <text evidence="1">The sequence shown here is derived from an EMBL/GenBank/DDBJ whole genome shotgun (WGS) entry which is preliminary data.</text>
</comment>
<name>A0A0R1R703_9LACO</name>
<dbReference type="AlphaFoldDB" id="A0A0R1R703"/>